<dbReference type="AlphaFoldDB" id="A0A3P6FRA3"/>
<protein>
    <submittedName>
        <fullName evidence="1">Uncharacterized protein</fullName>
    </submittedName>
</protein>
<sequence>MEQPRSNSRYLDHHHFESNCSLSLRYRLMNETSTVQQKNIFPNQVEKDGTIIYPFMDEDGHQYFDVCSCTVCVEENYESDEDIHIRRRKKKDPLYRRYLEGDTSVGPLGDGKYNLIVQYSDKKEEPRHQIVLINLDYFPPRKDFIKDDIVHTPKILSNAVNSFAPTS</sequence>
<dbReference type="EMBL" id="LR031880">
    <property type="protein sequence ID" value="VDD60773.1"/>
    <property type="molecule type" value="Genomic_DNA"/>
</dbReference>
<name>A0A3P6FRA3_BRAOL</name>
<dbReference type="InterPro" id="IPR053098">
    <property type="entry name" value="Petuviruses_polyprotein"/>
</dbReference>
<evidence type="ECO:0000313" key="1">
    <source>
        <dbReference type="EMBL" id="VDD60773.1"/>
    </source>
</evidence>
<gene>
    <name evidence="1" type="ORF">BOLC6T36226H</name>
</gene>
<organism evidence="1">
    <name type="scientific">Brassica oleracea</name>
    <name type="common">Wild cabbage</name>
    <dbReference type="NCBI Taxonomy" id="3712"/>
    <lineage>
        <taxon>Eukaryota</taxon>
        <taxon>Viridiplantae</taxon>
        <taxon>Streptophyta</taxon>
        <taxon>Embryophyta</taxon>
        <taxon>Tracheophyta</taxon>
        <taxon>Spermatophyta</taxon>
        <taxon>Magnoliopsida</taxon>
        <taxon>eudicotyledons</taxon>
        <taxon>Gunneridae</taxon>
        <taxon>Pentapetalae</taxon>
        <taxon>rosids</taxon>
        <taxon>malvids</taxon>
        <taxon>Brassicales</taxon>
        <taxon>Brassicaceae</taxon>
        <taxon>Brassiceae</taxon>
        <taxon>Brassica</taxon>
    </lineage>
</organism>
<reference evidence="1" key="1">
    <citation type="submission" date="2018-11" db="EMBL/GenBank/DDBJ databases">
        <authorList>
            <consortium name="Genoscope - CEA"/>
            <person name="William W."/>
        </authorList>
    </citation>
    <scope>NUCLEOTIDE SEQUENCE</scope>
</reference>
<proteinExistence type="predicted"/>
<accession>A0A3P6FRA3</accession>
<dbReference type="PANTHER" id="PTHR48435:SF1">
    <property type="entry name" value="POLYPROTEIN"/>
    <property type="match status" value="1"/>
</dbReference>
<dbReference type="PANTHER" id="PTHR48435">
    <property type="entry name" value="POLYPROTEIN"/>
    <property type="match status" value="1"/>
</dbReference>